<organism evidence="1">
    <name type="scientific">marine sediment metagenome</name>
    <dbReference type="NCBI Taxonomy" id="412755"/>
    <lineage>
        <taxon>unclassified sequences</taxon>
        <taxon>metagenomes</taxon>
        <taxon>ecological metagenomes</taxon>
    </lineage>
</organism>
<name>A0A0F9F8E2_9ZZZZ</name>
<dbReference type="EMBL" id="LAZR01022243">
    <property type="protein sequence ID" value="KKL82563.1"/>
    <property type="molecule type" value="Genomic_DNA"/>
</dbReference>
<sequence length="163" mass="18289">MSQVLNRKPFDPVFDTPLPDLHAMCGDRMTIRLADLEPSFRRYEERPDEWDENHDGEIIRVEGMKVYHIRVDTIEEAQGVQFLCPKCFQKNNGPIGTHSVICWSRSAGTPEHATPLPGRWRLEGTCLKDLTLGTDVGCGSRSVKLTSGCGWHGHITDGEATLQ</sequence>
<proteinExistence type="predicted"/>
<comment type="caution">
    <text evidence="1">The sequence shown here is derived from an EMBL/GenBank/DDBJ whole genome shotgun (WGS) entry which is preliminary data.</text>
</comment>
<gene>
    <name evidence="1" type="ORF">LCGC14_1983510</name>
</gene>
<dbReference type="AlphaFoldDB" id="A0A0F9F8E2"/>
<evidence type="ECO:0000313" key="1">
    <source>
        <dbReference type="EMBL" id="KKL82563.1"/>
    </source>
</evidence>
<accession>A0A0F9F8E2</accession>
<protein>
    <submittedName>
        <fullName evidence="1">Uncharacterized protein</fullName>
    </submittedName>
</protein>
<reference evidence="1" key="1">
    <citation type="journal article" date="2015" name="Nature">
        <title>Complex archaea that bridge the gap between prokaryotes and eukaryotes.</title>
        <authorList>
            <person name="Spang A."/>
            <person name="Saw J.H."/>
            <person name="Jorgensen S.L."/>
            <person name="Zaremba-Niedzwiedzka K."/>
            <person name="Martijn J."/>
            <person name="Lind A.E."/>
            <person name="van Eijk R."/>
            <person name="Schleper C."/>
            <person name="Guy L."/>
            <person name="Ettema T.J."/>
        </authorList>
    </citation>
    <scope>NUCLEOTIDE SEQUENCE</scope>
</reference>